<feature type="transmembrane region" description="Helical" evidence="5">
    <location>
        <begin position="176"/>
        <end position="194"/>
    </location>
</feature>
<dbReference type="Proteomes" id="UP000186383">
    <property type="component" value="Unassembled WGS sequence"/>
</dbReference>
<feature type="transmembrane region" description="Helical" evidence="5">
    <location>
        <begin position="75"/>
        <end position="96"/>
    </location>
</feature>
<evidence type="ECO:0000256" key="5">
    <source>
        <dbReference type="SAM" id="Phobius"/>
    </source>
</evidence>
<reference evidence="7 8" key="1">
    <citation type="journal article" date="2015" name="Nature">
        <title>rRNA introns, odd ribosomes, and small enigmatic genomes across a large radiation of phyla.</title>
        <authorList>
            <person name="Brown C.T."/>
            <person name="Hug L.A."/>
            <person name="Thomas B.C."/>
            <person name="Sharon I."/>
            <person name="Castelle C.J."/>
            <person name="Singh A."/>
            <person name="Wilkins M.J."/>
            <person name="Williams K.H."/>
            <person name="Banfield J.F."/>
        </authorList>
    </citation>
    <scope>NUCLEOTIDE SEQUENCE [LARGE SCALE GENOMIC DNA]</scope>
</reference>
<dbReference type="PANTHER" id="PTHR37422:SF13">
    <property type="entry name" value="LIPOPOLYSACCHARIDE BIOSYNTHESIS PROTEIN PA4999-RELATED"/>
    <property type="match status" value="1"/>
</dbReference>
<protein>
    <recommendedName>
        <fullName evidence="6">O-antigen ligase-related domain-containing protein</fullName>
    </recommendedName>
</protein>
<organism evidence="7 8">
    <name type="scientific">Candidatus Nomurabacteria bacterium GW2011_GWA1_35_8</name>
    <dbReference type="NCBI Taxonomy" id="1618727"/>
    <lineage>
        <taxon>Bacteria</taxon>
        <taxon>Candidatus Nomuraibacteriota</taxon>
    </lineage>
</organism>
<feature type="transmembrane region" description="Helical" evidence="5">
    <location>
        <begin position="20"/>
        <end position="40"/>
    </location>
</feature>
<dbReference type="GO" id="GO:0016020">
    <property type="term" value="C:membrane"/>
    <property type="evidence" value="ECO:0007669"/>
    <property type="project" value="UniProtKB-SubCell"/>
</dbReference>
<evidence type="ECO:0000259" key="6">
    <source>
        <dbReference type="Pfam" id="PF04932"/>
    </source>
</evidence>
<dbReference type="EMBL" id="LBQW01000003">
    <property type="protein sequence ID" value="KKP85918.1"/>
    <property type="molecule type" value="Genomic_DNA"/>
</dbReference>
<feature type="transmembrane region" description="Helical" evidence="5">
    <location>
        <begin position="201"/>
        <end position="218"/>
    </location>
</feature>
<comment type="subcellular location">
    <subcellularLocation>
        <location evidence="1">Membrane</location>
        <topology evidence="1">Multi-pass membrane protein</topology>
    </subcellularLocation>
</comment>
<keyword evidence="3 5" id="KW-1133">Transmembrane helix</keyword>
<evidence type="ECO:0000313" key="7">
    <source>
        <dbReference type="EMBL" id="KKP85918.1"/>
    </source>
</evidence>
<feature type="transmembrane region" description="Helical" evidence="5">
    <location>
        <begin position="249"/>
        <end position="267"/>
    </location>
</feature>
<feature type="domain" description="O-antigen ligase-related" evidence="6">
    <location>
        <begin position="208"/>
        <end position="384"/>
    </location>
</feature>
<dbReference type="InterPro" id="IPR051533">
    <property type="entry name" value="WaaL-like"/>
</dbReference>
<sequence>MKKIIEKIKSLSSETINKNLIFIAILFLLFRIGNFTIGYIPKPFELIVLIIVLLTIIDVLKNNKIKEFFFSIPKNIRIALICLVFSVLFGWAVSILKGIPTTFNMILEFGSFVFSLSIFLLILFYTKNDKIYIKKYFYALLIPIIYVIFVIFPELAYLLKTALEGHFVGFTTNPNIISKVLLIPIIFFSVKTLFEEKNKWFKLGYFALASLSVSLLFWTSSRGAILSLILGMIFIWLIFSFNHFNWGKLLKSGVTIFLICLLGFILTSKGVKEGVANRIFNTKIIDIQTKNKPIIKIVDNKTITEILNNKESVLIKLDSANEIRLQIWSFYLRYLSMNPFGVGPNTHMNFNFIDNNGYYIRTGPHNTYIQILFWGGIVGLFSFIYILFFALKNLKIKLQSNFNILTISLMAILFSLSISITFDDSLSFYWFYIILALSLAI</sequence>
<comment type="caution">
    <text evidence="7">The sequence shown here is derived from an EMBL/GenBank/DDBJ whole genome shotgun (WGS) entry which is preliminary data.</text>
</comment>
<evidence type="ECO:0000256" key="4">
    <source>
        <dbReference type="ARBA" id="ARBA00023136"/>
    </source>
</evidence>
<dbReference type="Pfam" id="PF04932">
    <property type="entry name" value="Wzy_C"/>
    <property type="match status" value="1"/>
</dbReference>
<dbReference type="InterPro" id="IPR007016">
    <property type="entry name" value="O-antigen_ligase-rel_domated"/>
</dbReference>
<feature type="transmembrane region" description="Helical" evidence="5">
    <location>
        <begin position="46"/>
        <end position="63"/>
    </location>
</feature>
<evidence type="ECO:0000313" key="8">
    <source>
        <dbReference type="Proteomes" id="UP000186383"/>
    </source>
</evidence>
<feature type="transmembrane region" description="Helical" evidence="5">
    <location>
        <begin position="402"/>
        <end position="422"/>
    </location>
</feature>
<keyword evidence="2 5" id="KW-0812">Transmembrane</keyword>
<accession>A0A0G0CXX7</accession>
<dbReference type="PANTHER" id="PTHR37422">
    <property type="entry name" value="TEICHURONIC ACID BIOSYNTHESIS PROTEIN TUAE"/>
    <property type="match status" value="1"/>
</dbReference>
<feature type="transmembrane region" description="Helical" evidence="5">
    <location>
        <begin position="224"/>
        <end position="242"/>
    </location>
</feature>
<keyword evidence="4 5" id="KW-0472">Membrane</keyword>
<evidence type="ECO:0000256" key="3">
    <source>
        <dbReference type="ARBA" id="ARBA00022989"/>
    </source>
</evidence>
<feature type="transmembrane region" description="Helical" evidence="5">
    <location>
        <begin position="371"/>
        <end position="390"/>
    </location>
</feature>
<proteinExistence type="predicted"/>
<gene>
    <name evidence="7" type="ORF">UR88_C0003G0001</name>
</gene>
<feature type="transmembrane region" description="Helical" evidence="5">
    <location>
        <begin position="136"/>
        <end position="156"/>
    </location>
</feature>
<evidence type="ECO:0000256" key="2">
    <source>
        <dbReference type="ARBA" id="ARBA00022692"/>
    </source>
</evidence>
<feature type="transmembrane region" description="Helical" evidence="5">
    <location>
        <begin position="102"/>
        <end position="124"/>
    </location>
</feature>
<evidence type="ECO:0000256" key="1">
    <source>
        <dbReference type="ARBA" id="ARBA00004141"/>
    </source>
</evidence>
<dbReference type="AlphaFoldDB" id="A0A0G0CXX7"/>
<name>A0A0G0CXX7_9BACT</name>